<comment type="caution">
    <text evidence="1">The sequence shown here is derived from an EMBL/GenBank/DDBJ whole genome shotgun (WGS) entry which is preliminary data.</text>
</comment>
<proteinExistence type="predicted"/>
<dbReference type="EMBL" id="MLBF01000027">
    <property type="protein sequence ID" value="OLN30114.1"/>
    <property type="molecule type" value="Genomic_DNA"/>
</dbReference>
<dbReference type="Proteomes" id="UP000186102">
    <property type="component" value="Unassembled WGS sequence"/>
</dbReference>
<dbReference type="AlphaFoldDB" id="A0A1Q8QRY5"/>
<evidence type="ECO:0000313" key="1">
    <source>
        <dbReference type="EMBL" id="OLN30114.1"/>
    </source>
</evidence>
<evidence type="ECO:0000313" key="2">
    <source>
        <dbReference type="Proteomes" id="UP000186102"/>
    </source>
</evidence>
<protein>
    <submittedName>
        <fullName evidence="1">Uncharacterized protein</fullName>
    </submittedName>
</protein>
<name>A0A1Q8QRY5_9FIRM</name>
<sequence length="46" mass="5289">MVGSFFVGLPALFLQIKKSGFTNQQYGDYESFFIILFKTCLTPYLD</sequence>
<keyword evidence="2" id="KW-1185">Reference proteome</keyword>
<dbReference type="STRING" id="1888891.DSOL_3246"/>
<organism evidence="1 2">
    <name type="scientific">Desulfosporosinus metallidurans</name>
    <dbReference type="NCBI Taxonomy" id="1888891"/>
    <lineage>
        <taxon>Bacteria</taxon>
        <taxon>Bacillati</taxon>
        <taxon>Bacillota</taxon>
        <taxon>Clostridia</taxon>
        <taxon>Eubacteriales</taxon>
        <taxon>Desulfitobacteriaceae</taxon>
        <taxon>Desulfosporosinus</taxon>
    </lineage>
</organism>
<accession>A0A1Q8QRY5</accession>
<reference evidence="1 2" key="1">
    <citation type="submission" date="2016-09" db="EMBL/GenBank/DDBJ databases">
        <title>Complete genome of Desulfosporosinus sp. OL.</title>
        <authorList>
            <person name="Mardanov A."/>
            <person name="Beletsky A."/>
            <person name="Panova A."/>
            <person name="Karnachuk O."/>
            <person name="Ravin N."/>
        </authorList>
    </citation>
    <scope>NUCLEOTIDE SEQUENCE [LARGE SCALE GENOMIC DNA]</scope>
    <source>
        <strain evidence="1 2">OL</strain>
    </source>
</reference>
<gene>
    <name evidence="1" type="ORF">DSOL_3246</name>
</gene>